<organism evidence="5">
    <name type="scientific">Medioppia subpectinata</name>
    <dbReference type="NCBI Taxonomy" id="1979941"/>
    <lineage>
        <taxon>Eukaryota</taxon>
        <taxon>Metazoa</taxon>
        <taxon>Ecdysozoa</taxon>
        <taxon>Arthropoda</taxon>
        <taxon>Chelicerata</taxon>
        <taxon>Arachnida</taxon>
        <taxon>Acari</taxon>
        <taxon>Acariformes</taxon>
        <taxon>Sarcoptiformes</taxon>
        <taxon>Oribatida</taxon>
        <taxon>Brachypylina</taxon>
        <taxon>Oppioidea</taxon>
        <taxon>Oppiidae</taxon>
        <taxon>Medioppia</taxon>
    </lineage>
</organism>
<evidence type="ECO:0000313" key="5">
    <source>
        <dbReference type="EMBL" id="CAD7631080.1"/>
    </source>
</evidence>
<dbReference type="InterPro" id="IPR013098">
    <property type="entry name" value="Ig_I-set"/>
</dbReference>
<dbReference type="OrthoDB" id="6502474at2759"/>
<accession>A0A7R9KXU1</accession>
<proteinExistence type="predicted"/>
<feature type="domain" description="Ig-like" evidence="4">
    <location>
        <begin position="21"/>
        <end position="98"/>
    </location>
</feature>
<dbReference type="Pfam" id="PF07679">
    <property type="entry name" value="I-set"/>
    <property type="match status" value="1"/>
</dbReference>
<dbReference type="FunFam" id="2.60.40.10:FF:000032">
    <property type="entry name" value="palladin isoform X1"/>
    <property type="match status" value="1"/>
</dbReference>
<evidence type="ECO:0000256" key="2">
    <source>
        <dbReference type="ARBA" id="ARBA00023157"/>
    </source>
</evidence>
<dbReference type="Proteomes" id="UP000759131">
    <property type="component" value="Unassembled WGS sequence"/>
</dbReference>
<dbReference type="InterPro" id="IPR051170">
    <property type="entry name" value="Neural/epithelial_adhesion"/>
</dbReference>
<dbReference type="SUPFAM" id="SSF48726">
    <property type="entry name" value="Immunoglobulin"/>
    <property type="match status" value="1"/>
</dbReference>
<dbReference type="GO" id="GO:0043005">
    <property type="term" value="C:neuron projection"/>
    <property type="evidence" value="ECO:0007669"/>
    <property type="project" value="TreeGrafter"/>
</dbReference>
<dbReference type="InterPro" id="IPR013783">
    <property type="entry name" value="Ig-like_fold"/>
</dbReference>
<keyword evidence="6" id="KW-1185">Reference proteome</keyword>
<dbReference type="AlphaFoldDB" id="A0A7R9KXU1"/>
<dbReference type="InterPro" id="IPR007110">
    <property type="entry name" value="Ig-like_dom"/>
</dbReference>
<dbReference type="InterPro" id="IPR036179">
    <property type="entry name" value="Ig-like_dom_sf"/>
</dbReference>
<dbReference type="EMBL" id="OC863548">
    <property type="protein sequence ID" value="CAD7631080.1"/>
    <property type="molecule type" value="Genomic_DNA"/>
</dbReference>
<dbReference type="PANTHER" id="PTHR12231:SF253">
    <property type="entry name" value="DPR-INTERACTING PROTEIN ETA, ISOFORM B-RELATED"/>
    <property type="match status" value="1"/>
</dbReference>
<dbReference type="PANTHER" id="PTHR12231">
    <property type="entry name" value="CTX-RELATED TYPE I TRANSMEMBRANE PROTEIN"/>
    <property type="match status" value="1"/>
</dbReference>
<sequence>MSNFHRKYGFQVSPSGQAPIGKSVTIDCHIEAFPPPISYWLNDSTVIFDTNNRYDISIKSKGYKRHLKLTIRELQDKDLKDYQCFAKNALGEQRATIKLYVK</sequence>
<dbReference type="InterPro" id="IPR003599">
    <property type="entry name" value="Ig_sub"/>
</dbReference>
<keyword evidence="2" id="KW-1015">Disulfide bond</keyword>
<name>A0A7R9KXU1_9ACAR</name>
<evidence type="ECO:0000256" key="1">
    <source>
        <dbReference type="ARBA" id="ARBA00022737"/>
    </source>
</evidence>
<evidence type="ECO:0000256" key="3">
    <source>
        <dbReference type="ARBA" id="ARBA00023319"/>
    </source>
</evidence>
<evidence type="ECO:0000313" key="6">
    <source>
        <dbReference type="Proteomes" id="UP000759131"/>
    </source>
</evidence>
<keyword evidence="1" id="KW-0677">Repeat</keyword>
<reference evidence="5" key="1">
    <citation type="submission" date="2020-11" db="EMBL/GenBank/DDBJ databases">
        <authorList>
            <person name="Tran Van P."/>
        </authorList>
    </citation>
    <scope>NUCLEOTIDE SEQUENCE</scope>
</reference>
<dbReference type="SMART" id="SM00409">
    <property type="entry name" value="IG"/>
    <property type="match status" value="1"/>
</dbReference>
<dbReference type="Gene3D" id="2.60.40.10">
    <property type="entry name" value="Immunoglobulins"/>
    <property type="match status" value="1"/>
</dbReference>
<dbReference type="EMBL" id="CAJPIZ010008973">
    <property type="protein sequence ID" value="CAG2111510.1"/>
    <property type="molecule type" value="Genomic_DNA"/>
</dbReference>
<dbReference type="PROSITE" id="PS50835">
    <property type="entry name" value="IG_LIKE"/>
    <property type="match status" value="1"/>
</dbReference>
<gene>
    <name evidence="5" type="ORF">OSB1V03_LOCUS11490</name>
</gene>
<keyword evidence="3" id="KW-0393">Immunoglobulin domain</keyword>
<protein>
    <recommendedName>
        <fullName evidence="4">Ig-like domain-containing protein</fullName>
    </recommendedName>
</protein>
<evidence type="ECO:0000259" key="4">
    <source>
        <dbReference type="PROSITE" id="PS50835"/>
    </source>
</evidence>